<dbReference type="SUPFAM" id="SSF53756">
    <property type="entry name" value="UDP-Glycosyltransferase/glycogen phosphorylase"/>
    <property type="match status" value="1"/>
</dbReference>
<dbReference type="Pfam" id="PF01075">
    <property type="entry name" value="Glyco_transf_9"/>
    <property type="match status" value="1"/>
</dbReference>
<evidence type="ECO:0000256" key="2">
    <source>
        <dbReference type="ARBA" id="ARBA00022679"/>
    </source>
</evidence>
<dbReference type="FunFam" id="3.40.50.2000:FF:000023">
    <property type="entry name" value="ADP-heptose--LPS heptosyltransferase II"/>
    <property type="match status" value="1"/>
</dbReference>
<evidence type="ECO:0000256" key="1">
    <source>
        <dbReference type="ARBA" id="ARBA00022676"/>
    </source>
</evidence>
<dbReference type="eggNOG" id="COG0859">
    <property type="taxonomic scope" value="Bacteria"/>
</dbReference>
<evidence type="ECO:0000256" key="3">
    <source>
        <dbReference type="ARBA" id="ARBA00043995"/>
    </source>
</evidence>
<organism evidence="4 5">
    <name type="scientific">Photobacterium damselae subsp. damselae CIP 102761</name>
    <dbReference type="NCBI Taxonomy" id="675817"/>
    <lineage>
        <taxon>Bacteria</taxon>
        <taxon>Pseudomonadati</taxon>
        <taxon>Pseudomonadota</taxon>
        <taxon>Gammaproteobacteria</taxon>
        <taxon>Vibrionales</taxon>
        <taxon>Vibrionaceae</taxon>
        <taxon>Photobacterium</taxon>
    </lineage>
</organism>
<sequence>MICTSYLHQWQSEYFTISSSNCIICVNSSVENRFMALFSAQPQSICILRLSAIGDVCHAISVVQAIQKHWPKTKITWVCGKIEAQLIGDLPNIRVVIFDKKAGYKGMKSVWQQLKSERFDALLDMQVALRASALSLGIKAKYRIGFSKNRTKEGQWWFTNRHLPDTQSFHVLDNFADFARYLGVPFTTPSWHIPQSKDDIQFAQAHIQQPTLIISPAASKDERNWLTERYAAIADYAQEKQLQVILCGSPAAREVKLGEDICALCNHKPLNLIGKTSLKQLTALLGQATVVIAPDTGPAHLATTQLTPVIGLYAHSNPQRTGPYNSLDTVVSVYDQFAQQQYGKSVAELPWGTRVKGDNLMQAITVDAVIEQLNKFI</sequence>
<evidence type="ECO:0000313" key="5">
    <source>
        <dbReference type="Proteomes" id="UP000003579"/>
    </source>
</evidence>
<reference evidence="4 5" key="1">
    <citation type="submission" date="2009-11" db="EMBL/GenBank/DDBJ databases">
        <authorList>
            <consortium name="Los Alamos National Laboratory (LANL)"/>
            <consortium name="National Microbial Pathogen Data Resource (NMPDR)"/>
            <person name="Munk A.C."/>
            <person name="Tapia R."/>
            <person name="Green L."/>
            <person name="Rogers Y."/>
            <person name="Detter J.C."/>
            <person name="Bruce D."/>
            <person name="Brettin T.S."/>
            <person name="Colwell R."/>
            <person name="Huq A."/>
            <person name="Grim C.J."/>
            <person name="Hasan N.A."/>
            <person name="Vonstein V."/>
            <person name="Bartels D."/>
        </authorList>
    </citation>
    <scope>NUCLEOTIDE SEQUENCE [LARGE SCALE GENOMIC DNA]</scope>
    <source>
        <strain evidence="4 5">CIP 102761</strain>
    </source>
</reference>
<dbReference type="Proteomes" id="UP000003579">
    <property type="component" value="Unassembled WGS sequence"/>
</dbReference>
<keyword evidence="1" id="KW-0328">Glycosyltransferase</keyword>
<accession>D0Z1D7</accession>
<dbReference type="GO" id="GO:0008713">
    <property type="term" value="F:ADP-heptose-lipopolysaccharide heptosyltransferase activity"/>
    <property type="evidence" value="ECO:0007669"/>
    <property type="project" value="TreeGrafter"/>
</dbReference>
<protein>
    <submittedName>
        <fullName evidence="4">Putative lipopolysaccharide biosynthesis protein</fullName>
    </submittedName>
</protein>
<dbReference type="GO" id="GO:0005829">
    <property type="term" value="C:cytosol"/>
    <property type="evidence" value="ECO:0007669"/>
    <property type="project" value="TreeGrafter"/>
</dbReference>
<keyword evidence="2" id="KW-0808">Transferase</keyword>
<dbReference type="GO" id="GO:0009244">
    <property type="term" value="P:lipopolysaccharide core region biosynthetic process"/>
    <property type="evidence" value="ECO:0007669"/>
    <property type="project" value="TreeGrafter"/>
</dbReference>
<dbReference type="InterPro" id="IPR051199">
    <property type="entry name" value="LPS_LOS_Heptosyltrfase"/>
</dbReference>
<name>D0Z1D7_PHODD</name>
<gene>
    <name evidence="4" type="ORF">VDA_003351</name>
</gene>
<comment type="similarity">
    <text evidence="3">Belongs to the glycosyltransferase 9 family.</text>
</comment>
<dbReference type="PANTHER" id="PTHR30160">
    <property type="entry name" value="TETRAACYLDISACCHARIDE 4'-KINASE-RELATED"/>
    <property type="match status" value="1"/>
</dbReference>
<dbReference type="AlphaFoldDB" id="D0Z1D7"/>
<dbReference type="PANTHER" id="PTHR30160:SF21">
    <property type="entry name" value="LIPOPOLYSACCHARIDE CORE HEPTOSYLTRANSFERASE OPSX"/>
    <property type="match status" value="1"/>
</dbReference>
<dbReference type="FunFam" id="3.40.50.2000:FF:000164">
    <property type="entry name" value="Lipopolysaccharide heptosyltransferase I"/>
    <property type="match status" value="1"/>
</dbReference>
<dbReference type="EMBL" id="ADBS01000001">
    <property type="protein sequence ID" value="EEZ42318.1"/>
    <property type="molecule type" value="Genomic_DNA"/>
</dbReference>
<dbReference type="Gene3D" id="3.40.50.2000">
    <property type="entry name" value="Glycogen Phosphorylase B"/>
    <property type="match status" value="2"/>
</dbReference>
<keyword evidence="5" id="KW-1185">Reference proteome</keyword>
<evidence type="ECO:0000313" key="4">
    <source>
        <dbReference type="EMBL" id="EEZ42318.1"/>
    </source>
</evidence>
<dbReference type="CDD" id="cd03789">
    <property type="entry name" value="GT9_LPS_heptosyltransferase"/>
    <property type="match status" value="1"/>
</dbReference>
<dbReference type="InterPro" id="IPR002201">
    <property type="entry name" value="Glyco_trans_9"/>
</dbReference>
<proteinExistence type="inferred from homology"/>